<feature type="compositionally biased region" description="Polar residues" evidence="5">
    <location>
        <begin position="206"/>
        <end position="230"/>
    </location>
</feature>
<feature type="compositionally biased region" description="Low complexity" evidence="5">
    <location>
        <begin position="165"/>
        <end position="180"/>
    </location>
</feature>
<protein>
    <submittedName>
        <fullName evidence="7">Pre-mRNA 3'-end-processing factor FIP1</fullName>
    </submittedName>
</protein>
<evidence type="ECO:0000256" key="2">
    <source>
        <dbReference type="ARBA" id="ARBA00007459"/>
    </source>
</evidence>
<organism evidence="7 8">
    <name type="scientific">Blattamonas nauphoetae</name>
    <dbReference type="NCBI Taxonomy" id="2049346"/>
    <lineage>
        <taxon>Eukaryota</taxon>
        <taxon>Metamonada</taxon>
        <taxon>Preaxostyla</taxon>
        <taxon>Oxymonadida</taxon>
        <taxon>Blattamonas</taxon>
    </lineage>
</organism>
<evidence type="ECO:0000259" key="6">
    <source>
        <dbReference type="Pfam" id="PF05182"/>
    </source>
</evidence>
<keyword evidence="8" id="KW-1185">Reference proteome</keyword>
<feature type="compositionally biased region" description="Basic and acidic residues" evidence="5">
    <location>
        <begin position="254"/>
        <end position="300"/>
    </location>
</feature>
<dbReference type="Pfam" id="PF05182">
    <property type="entry name" value="Fip1"/>
    <property type="match status" value="1"/>
</dbReference>
<feature type="region of interest" description="Disordered" evidence="5">
    <location>
        <begin position="195"/>
        <end position="300"/>
    </location>
</feature>
<name>A0ABQ9XYI1_9EUKA</name>
<evidence type="ECO:0000313" key="8">
    <source>
        <dbReference type="Proteomes" id="UP001281761"/>
    </source>
</evidence>
<gene>
    <name evidence="7" type="ORF">BLNAU_8395</name>
</gene>
<keyword evidence="4" id="KW-0539">Nucleus</keyword>
<evidence type="ECO:0000256" key="4">
    <source>
        <dbReference type="ARBA" id="ARBA00023242"/>
    </source>
</evidence>
<evidence type="ECO:0000256" key="1">
    <source>
        <dbReference type="ARBA" id="ARBA00004123"/>
    </source>
</evidence>
<keyword evidence="3" id="KW-0507">mRNA processing</keyword>
<accession>A0ABQ9XYI1</accession>
<proteinExistence type="inferred from homology"/>
<comment type="caution">
    <text evidence="7">The sequence shown here is derived from an EMBL/GenBank/DDBJ whole genome shotgun (WGS) entry which is preliminary data.</text>
</comment>
<evidence type="ECO:0000256" key="3">
    <source>
        <dbReference type="ARBA" id="ARBA00022664"/>
    </source>
</evidence>
<dbReference type="EMBL" id="JARBJD010000054">
    <property type="protein sequence ID" value="KAK2956555.1"/>
    <property type="molecule type" value="Genomic_DNA"/>
</dbReference>
<comment type="similarity">
    <text evidence="2">Belongs to the FIP1 family.</text>
</comment>
<feature type="region of interest" description="Disordered" evidence="5">
    <location>
        <begin position="102"/>
        <end position="182"/>
    </location>
</feature>
<feature type="domain" description="Pre-mRNA polyadenylation factor Fip1" evidence="6">
    <location>
        <begin position="59"/>
        <end position="92"/>
    </location>
</feature>
<sequence length="341" mass="39779">MSTPLFSAPPPIRQTLPLSFNQPLLQLQAPLFDPDIPTLYDTPEQHGEQFHDLVLYTSIKPWRKPDITVTDYFNYGFTERTYNLFAKRDTVLRTEFQNIKSHAEPSGPVSVPLSMLQGNHPPPSQTQSQPQPSHYSVNMNNPSQPQQLPPQQVMNLPHHQFGFAQGRPPMRQMPPQNQPQHYSQYPLQMQQNRTPAMAPYNLPPQHYQQNPQQAMHHQRQQMFTPQNQMIPQQHQPFPQQHTPQTKPDASFTTKDPRIDQNKKEDDKKKPQPQEPSRDRRDEKQRTSSKERSSRNDDRERRTIQFKIKSISLAHKCNHLSAKCVILEVFRHANSRNKPLLI</sequence>
<evidence type="ECO:0000313" key="7">
    <source>
        <dbReference type="EMBL" id="KAK2956555.1"/>
    </source>
</evidence>
<feature type="compositionally biased region" description="Low complexity" evidence="5">
    <location>
        <begin position="125"/>
        <end position="157"/>
    </location>
</feature>
<comment type="subcellular location">
    <subcellularLocation>
        <location evidence="1">Nucleus</location>
    </subcellularLocation>
</comment>
<dbReference type="Proteomes" id="UP001281761">
    <property type="component" value="Unassembled WGS sequence"/>
</dbReference>
<evidence type="ECO:0000256" key="5">
    <source>
        <dbReference type="SAM" id="MobiDB-lite"/>
    </source>
</evidence>
<reference evidence="7 8" key="1">
    <citation type="journal article" date="2022" name="bioRxiv">
        <title>Genomics of Preaxostyla Flagellates Illuminates Evolutionary Transitions and the Path Towards Mitochondrial Loss.</title>
        <authorList>
            <person name="Novak L.V.F."/>
            <person name="Treitli S.C."/>
            <person name="Pyrih J."/>
            <person name="Halakuc P."/>
            <person name="Pipaliya S.V."/>
            <person name="Vacek V."/>
            <person name="Brzon O."/>
            <person name="Soukal P."/>
            <person name="Eme L."/>
            <person name="Dacks J.B."/>
            <person name="Karnkowska A."/>
            <person name="Elias M."/>
            <person name="Hampl V."/>
        </authorList>
    </citation>
    <scope>NUCLEOTIDE SEQUENCE [LARGE SCALE GENOMIC DNA]</scope>
    <source>
        <strain evidence="7">NAU3</strain>
        <tissue evidence="7">Gut</tissue>
    </source>
</reference>
<dbReference type="InterPro" id="IPR007854">
    <property type="entry name" value="Fip1_dom"/>
</dbReference>
<feature type="compositionally biased region" description="Low complexity" evidence="5">
    <location>
        <begin position="231"/>
        <end position="245"/>
    </location>
</feature>